<evidence type="ECO:0000313" key="4">
    <source>
        <dbReference type="Proteomes" id="UP000186058"/>
    </source>
</evidence>
<dbReference type="SUPFAM" id="SSF52540">
    <property type="entry name" value="P-loop containing nucleoside triphosphate hydrolases"/>
    <property type="match status" value="1"/>
</dbReference>
<reference evidence="3 4" key="1">
    <citation type="submission" date="2016-03" db="EMBL/GenBank/DDBJ databases">
        <authorList>
            <person name="Sant'Anna F.H."/>
            <person name="Ambrosini A."/>
            <person name="Souza R."/>
            <person name="Bach E."/>
            <person name="Fernandes G."/>
            <person name="Balsanelli E."/>
            <person name="Baura V.A."/>
            <person name="Souza E.M."/>
            <person name="Passaglia L."/>
        </authorList>
    </citation>
    <scope>NUCLEOTIDE SEQUENCE [LARGE SCALE GENOMIC DNA]</scope>
    <source>
        <strain evidence="3 4">P26E</strain>
    </source>
</reference>
<dbReference type="InterPro" id="IPR021961">
    <property type="entry name" value="McrB_DNA-bd"/>
</dbReference>
<evidence type="ECO:0000259" key="2">
    <source>
        <dbReference type="Pfam" id="PF12102"/>
    </source>
</evidence>
<gene>
    <name evidence="3" type="ORF">A3844_08905</name>
</gene>
<proteinExistence type="predicted"/>
<sequence length="751" mass="86116">MPLPESITQIFRKKQKSYKMVLILSLIEELKTTDQERVSFDKVKNRFLSYYIQQQDLGHRVDETPSRYHARWSEITKGQLNSILTTPVKVLSEVIFVDTEDNSIGFYPEVKNQLGEDGLRQLEKLAKEELHIYNTAMQQFSLKNHLDNIMAQYVQAKREPFKDHSLGTLLRKTIPSELRALPFLNEEHYKIQGSIGQGKWADVPWFSILDKRITTTTQSGEYVVYLFAENMSAVYLTLAQGVTTAPKEKRSKDKYAYLRNKTQEIRKLIPLANMNKDENIQLLGHGRGNDYQASTVAYIKYERGTVPSDEKLVQDLQNVMEDYRIYVEDHILNETASTLEVEPVTAYIESVPEPIDDAEIPSILHQIQSHIRRQGFFFPEHLIENFYLSLKAKPFVILAGISGTGKTRLVKLFAEALGATRDNGQFTLIPVRPDWSDPADLLGYKDLSGRFQPGPITKVFVEARKLENQHKPYFICLDEMNLARVEHYFSDLLSVLETQEWREGRITTQDLIAPTLLGTPEDQEQYGGLGIPENVFLIGTVNMDETTHPFSKKVLDRASTLEFNYINLQQYPDLSELVEANEGPHAAELNHLFVRSDYLQLVDAYDVNKELVVRTTERLVKINALLEDIRANVGFRVRDAICFYMIYNDRFKLMSEEEAFDWQLLQKILPRIQGSHSSVRRVLLNLIKGAIGSGAGVTVNMDDLMEDATPLYMKWAAGQTPPAAKHPQSARKLAFMLRRLEEDGFTSFWLS</sequence>
<dbReference type="InterPro" id="IPR052934">
    <property type="entry name" value="Methyl-DNA_Rec/Restrict_Enz"/>
</dbReference>
<dbReference type="Gene3D" id="3.40.50.300">
    <property type="entry name" value="P-loop containing nucleotide triphosphate hydrolases"/>
    <property type="match status" value="1"/>
</dbReference>
<evidence type="ECO:0000259" key="1">
    <source>
        <dbReference type="Pfam" id="PF07728"/>
    </source>
</evidence>
<keyword evidence="4" id="KW-1185">Reference proteome</keyword>
<accession>A0ABX3EQQ0</accession>
<feature type="domain" description="ATPase dynein-related AAA" evidence="1">
    <location>
        <begin position="396"/>
        <end position="556"/>
    </location>
</feature>
<dbReference type="EMBL" id="LVWI01000032">
    <property type="protein sequence ID" value="OKP88200.1"/>
    <property type="molecule type" value="Genomic_DNA"/>
</dbReference>
<dbReference type="Pfam" id="PF12102">
    <property type="entry name" value="MrcB_N"/>
    <property type="match status" value="1"/>
</dbReference>
<dbReference type="Proteomes" id="UP000186058">
    <property type="component" value="Unassembled WGS sequence"/>
</dbReference>
<dbReference type="PANTHER" id="PTHR37291">
    <property type="entry name" value="5-METHYLCYTOSINE-SPECIFIC RESTRICTION ENZYME B"/>
    <property type="match status" value="1"/>
</dbReference>
<dbReference type="PANTHER" id="PTHR37291:SF1">
    <property type="entry name" value="TYPE IV METHYL-DIRECTED RESTRICTION ENZYME ECOKMCRB SUBUNIT"/>
    <property type="match status" value="1"/>
</dbReference>
<dbReference type="Pfam" id="PF07728">
    <property type="entry name" value="AAA_5"/>
    <property type="match status" value="1"/>
</dbReference>
<organism evidence="3 4">
    <name type="scientific">Paenibacillus helianthi</name>
    <dbReference type="NCBI Taxonomy" id="1349432"/>
    <lineage>
        <taxon>Bacteria</taxon>
        <taxon>Bacillati</taxon>
        <taxon>Bacillota</taxon>
        <taxon>Bacilli</taxon>
        <taxon>Bacillales</taxon>
        <taxon>Paenibacillaceae</taxon>
        <taxon>Paenibacillus</taxon>
    </lineage>
</organism>
<dbReference type="RefSeq" id="WP_074107230.1">
    <property type="nucleotide sequence ID" value="NZ_LVWI01000032.1"/>
</dbReference>
<feature type="domain" description="Type IV methyl-directed restriction enzyme EcoKMcrB subunit DNA-binding" evidence="2">
    <location>
        <begin position="149"/>
        <end position="327"/>
    </location>
</feature>
<dbReference type="InterPro" id="IPR027417">
    <property type="entry name" value="P-loop_NTPase"/>
</dbReference>
<name>A0ABX3EQQ0_9BACL</name>
<dbReference type="InterPro" id="IPR011704">
    <property type="entry name" value="ATPase_dyneun-rel_AAA"/>
</dbReference>
<protein>
    <submittedName>
        <fullName evidence="3">ATPase</fullName>
    </submittedName>
</protein>
<comment type="caution">
    <text evidence="3">The sequence shown here is derived from an EMBL/GenBank/DDBJ whole genome shotgun (WGS) entry which is preliminary data.</text>
</comment>
<dbReference type="Gene3D" id="3.30.920.90">
    <property type="match status" value="1"/>
</dbReference>
<evidence type="ECO:0000313" key="3">
    <source>
        <dbReference type="EMBL" id="OKP88200.1"/>
    </source>
</evidence>